<name>A0A7C4QT10_9PLAN</name>
<dbReference type="EMBL" id="DSVQ01000016">
    <property type="protein sequence ID" value="HGT40189.1"/>
    <property type="molecule type" value="Genomic_DNA"/>
</dbReference>
<dbReference type="AlphaFoldDB" id="A0A7C4QT10"/>
<evidence type="ECO:0000259" key="6">
    <source>
        <dbReference type="Pfam" id="PF00557"/>
    </source>
</evidence>
<dbReference type="InterPro" id="IPR000587">
    <property type="entry name" value="Creatinase_N"/>
</dbReference>
<keyword evidence="4" id="KW-0482">Metalloprotease</keyword>
<dbReference type="Pfam" id="PF01321">
    <property type="entry name" value="Creatinase_N"/>
    <property type="match status" value="1"/>
</dbReference>
<dbReference type="Gene3D" id="3.90.230.10">
    <property type="entry name" value="Creatinase/methionine aminopeptidase superfamily"/>
    <property type="match status" value="1"/>
</dbReference>
<accession>A0A7C4QT10</accession>
<dbReference type="GO" id="GO:0008237">
    <property type="term" value="F:metallopeptidase activity"/>
    <property type="evidence" value="ECO:0007669"/>
    <property type="project" value="UniProtKB-KW"/>
</dbReference>
<dbReference type="PANTHER" id="PTHR46112:SF3">
    <property type="entry name" value="AMINOPEPTIDASE YPDF"/>
    <property type="match status" value="1"/>
</dbReference>
<organism evidence="8">
    <name type="scientific">Schlesneria paludicola</name>
    <dbReference type="NCBI Taxonomy" id="360056"/>
    <lineage>
        <taxon>Bacteria</taxon>
        <taxon>Pseudomonadati</taxon>
        <taxon>Planctomycetota</taxon>
        <taxon>Planctomycetia</taxon>
        <taxon>Planctomycetales</taxon>
        <taxon>Planctomycetaceae</taxon>
        <taxon>Schlesneria</taxon>
    </lineage>
</organism>
<dbReference type="InterPro" id="IPR001131">
    <property type="entry name" value="Peptidase_M24B_aminopep-P_CS"/>
</dbReference>
<comment type="similarity">
    <text evidence="5">Belongs to the peptidase M24B family.</text>
</comment>
<evidence type="ECO:0000256" key="1">
    <source>
        <dbReference type="ARBA" id="ARBA00022670"/>
    </source>
</evidence>
<dbReference type="InterPro" id="IPR000994">
    <property type="entry name" value="Pept_M24"/>
</dbReference>
<dbReference type="GO" id="GO:0004177">
    <property type="term" value="F:aminopeptidase activity"/>
    <property type="evidence" value="ECO:0007669"/>
    <property type="project" value="UniProtKB-KW"/>
</dbReference>
<dbReference type="InterPro" id="IPR036005">
    <property type="entry name" value="Creatinase/aminopeptidase-like"/>
</dbReference>
<dbReference type="GO" id="GO:0006508">
    <property type="term" value="P:proteolysis"/>
    <property type="evidence" value="ECO:0007669"/>
    <property type="project" value="UniProtKB-KW"/>
</dbReference>
<gene>
    <name evidence="8" type="ORF">ENS64_13150</name>
</gene>
<feature type="domain" description="Creatinase N-terminal" evidence="7">
    <location>
        <begin position="9"/>
        <end position="136"/>
    </location>
</feature>
<protein>
    <submittedName>
        <fullName evidence="8">Aminopeptidase P family protein</fullName>
    </submittedName>
</protein>
<evidence type="ECO:0000256" key="5">
    <source>
        <dbReference type="RuleBase" id="RU000590"/>
    </source>
</evidence>
<keyword evidence="1" id="KW-0645">Protease</keyword>
<evidence type="ECO:0000259" key="7">
    <source>
        <dbReference type="Pfam" id="PF01321"/>
    </source>
</evidence>
<keyword evidence="3" id="KW-0378">Hydrolase</keyword>
<dbReference type="Gene3D" id="3.40.350.10">
    <property type="entry name" value="Creatinase/prolidase N-terminal domain"/>
    <property type="match status" value="1"/>
</dbReference>
<evidence type="ECO:0000313" key="8">
    <source>
        <dbReference type="EMBL" id="HGT40189.1"/>
    </source>
</evidence>
<sequence length="360" mass="39331">MKRFRFAARRSRLCAAVKKAGLEALLVGHPPNVTYLTGFTGDSSHLLLGPRRALLISDSRFETQLAQECPELPVAIRTARTSQTEFLSQVFNEQGLRRVGFEAEYTSVAQFTALSEKAGHVQLTAQRGLVESLRQIKDPDEIAAIRRAIAMAERGLRSAWARVLPDMTERATAHELEHEMRRFGALRAAFEPILGVGPQSALPHYRAGVHQLRESPFVLIDWGAVEPSGYHSDLTRVLALSKIPPKLEKLHRVVMNARNAALAVMRPGAAGQAVDAAARKVIEDAGFGKYFGHGLGHGIGLEIHEGPRLSPTSQELLQPGMVVTVEPGIYLPGFGGVRLEDDVLITSDGCEVLSTYPLEL</sequence>
<dbReference type="SUPFAM" id="SSF55920">
    <property type="entry name" value="Creatinase/aminopeptidase"/>
    <property type="match status" value="1"/>
</dbReference>
<dbReference type="Pfam" id="PF00557">
    <property type="entry name" value="Peptidase_M24"/>
    <property type="match status" value="1"/>
</dbReference>
<feature type="domain" description="Peptidase M24" evidence="6">
    <location>
        <begin position="144"/>
        <end position="346"/>
    </location>
</feature>
<evidence type="ECO:0000256" key="4">
    <source>
        <dbReference type="ARBA" id="ARBA00023049"/>
    </source>
</evidence>
<dbReference type="InterPro" id="IPR029149">
    <property type="entry name" value="Creatin/AminoP/Spt16_N"/>
</dbReference>
<reference evidence="8" key="1">
    <citation type="journal article" date="2020" name="mSystems">
        <title>Genome- and Community-Level Interaction Insights into Carbon Utilization and Element Cycling Functions of Hydrothermarchaeota in Hydrothermal Sediment.</title>
        <authorList>
            <person name="Zhou Z."/>
            <person name="Liu Y."/>
            <person name="Xu W."/>
            <person name="Pan J."/>
            <person name="Luo Z.H."/>
            <person name="Li M."/>
        </authorList>
    </citation>
    <scope>NUCLEOTIDE SEQUENCE [LARGE SCALE GENOMIC DNA]</scope>
    <source>
        <strain evidence="8">SpSt-508</strain>
    </source>
</reference>
<dbReference type="PROSITE" id="PS00491">
    <property type="entry name" value="PROLINE_PEPTIDASE"/>
    <property type="match status" value="1"/>
</dbReference>
<dbReference type="SUPFAM" id="SSF53092">
    <property type="entry name" value="Creatinase/prolidase N-terminal domain"/>
    <property type="match status" value="1"/>
</dbReference>
<dbReference type="PANTHER" id="PTHR46112">
    <property type="entry name" value="AMINOPEPTIDASE"/>
    <property type="match status" value="1"/>
</dbReference>
<dbReference type="GO" id="GO:0046872">
    <property type="term" value="F:metal ion binding"/>
    <property type="evidence" value="ECO:0007669"/>
    <property type="project" value="UniProtKB-KW"/>
</dbReference>
<evidence type="ECO:0000256" key="2">
    <source>
        <dbReference type="ARBA" id="ARBA00022723"/>
    </source>
</evidence>
<evidence type="ECO:0000256" key="3">
    <source>
        <dbReference type="ARBA" id="ARBA00022801"/>
    </source>
</evidence>
<proteinExistence type="inferred from homology"/>
<comment type="caution">
    <text evidence="8">The sequence shown here is derived from an EMBL/GenBank/DDBJ whole genome shotgun (WGS) entry which is preliminary data.</text>
</comment>
<keyword evidence="8" id="KW-0031">Aminopeptidase</keyword>
<keyword evidence="2 5" id="KW-0479">Metal-binding</keyword>
<dbReference type="InterPro" id="IPR050659">
    <property type="entry name" value="Peptidase_M24B"/>
</dbReference>